<dbReference type="Proteomes" id="UP000541444">
    <property type="component" value="Unassembled WGS sequence"/>
</dbReference>
<sequence length="51" mass="5938">MRSFERIIQSSRILAQALFSFERLPHSFERLSQFLSRIPNISPLFPLCSVA</sequence>
<evidence type="ECO:0000313" key="1">
    <source>
        <dbReference type="EMBL" id="KAF6159648.1"/>
    </source>
</evidence>
<gene>
    <name evidence="1" type="ORF">GIB67_034610</name>
</gene>
<evidence type="ECO:0000313" key="2">
    <source>
        <dbReference type="Proteomes" id="UP000541444"/>
    </source>
</evidence>
<dbReference type="EMBL" id="JACGCM010001189">
    <property type="protein sequence ID" value="KAF6159648.1"/>
    <property type="molecule type" value="Genomic_DNA"/>
</dbReference>
<keyword evidence="2" id="KW-1185">Reference proteome</keyword>
<accession>A0A7J7MY88</accession>
<proteinExistence type="predicted"/>
<name>A0A7J7MY88_9MAGN</name>
<organism evidence="1 2">
    <name type="scientific">Kingdonia uniflora</name>
    <dbReference type="NCBI Taxonomy" id="39325"/>
    <lineage>
        <taxon>Eukaryota</taxon>
        <taxon>Viridiplantae</taxon>
        <taxon>Streptophyta</taxon>
        <taxon>Embryophyta</taxon>
        <taxon>Tracheophyta</taxon>
        <taxon>Spermatophyta</taxon>
        <taxon>Magnoliopsida</taxon>
        <taxon>Ranunculales</taxon>
        <taxon>Circaeasteraceae</taxon>
        <taxon>Kingdonia</taxon>
    </lineage>
</organism>
<comment type="caution">
    <text evidence="1">The sequence shown here is derived from an EMBL/GenBank/DDBJ whole genome shotgun (WGS) entry which is preliminary data.</text>
</comment>
<feature type="non-terminal residue" evidence="1">
    <location>
        <position position="1"/>
    </location>
</feature>
<dbReference type="AlphaFoldDB" id="A0A7J7MY88"/>
<protein>
    <submittedName>
        <fullName evidence="1">Uncharacterized protein</fullName>
    </submittedName>
</protein>
<reference evidence="1 2" key="1">
    <citation type="journal article" date="2020" name="IScience">
        <title>Genome Sequencing of the Endangered Kingdonia uniflora (Circaeasteraceae, Ranunculales) Reveals Potential Mechanisms of Evolutionary Specialization.</title>
        <authorList>
            <person name="Sun Y."/>
            <person name="Deng T."/>
            <person name="Zhang A."/>
            <person name="Moore M.J."/>
            <person name="Landis J.B."/>
            <person name="Lin N."/>
            <person name="Zhang H."/>
            <person name="Zhang X."/>
            <person name="Huang J."/>
            <person name="Zhang X."/>
            <person name="Sun H."/>
            <person name="Wang H."/>
        </authorList>
    </citation>
    <scope>NUCLEOTIDE SEQUENCE [LARGE SCALE GENOMIC DNA]</scope>
    <source>
        <strain evidence="1">TB1705</strain>
        <tissue evidence="1">Leaf</tissue>
    </source>
</reference>